<protein>
    <submittedName>
        <fullName evidence="10">Serum/glucocorticoid-regulated kinase 2</fullName>
    </submittedName>
</protein>
<dbReference type="AlphaFoldDB" id="A0A177EIT8"/>
<feature type="domain" description="Protein kinase" evidence="9">
    <location>
        <begin position="114"/>
        <end position="363"/>
    </location>
</feature>
<dbReference type="VEuPathDB" id="MicrosporidiaDB:NEDG_00358"/>
<evidence type="ECO:0000256" key="7">
    <source>
        <dbReference type="PROSITE-ProRule" id="PRU10141"/>
    </source>
</evidence>
<keyword evidence="4 7" id="KW-0547">Nucleotide-binding</keyword>
<organism evidence="10 11">
    <name type="scientific">Nematocida displodere</name>
    <dbReference type="NCBI Taxonomy" id="1805483"/>
    <lineage>
        <taxon>Eukaryota</taxon>
        <taxon>Fungi</taxon>
        <taxon>Fungi incertae sedis</taxon>
        <taxon>Microsporidia</taxon>
        <taxon>Nematocida</taxon>
    </lineage>
</organism>
<accession>A0A177EIT8</accession>
<comment type="caution">
    <text evidence="10">The sequence shown here is derived from an EMBL/GenBank/DDBJ whole genome shotgun (WGS) entry which is preliminary data.</text>
</comment>
<dbReference type="InterPro" id="IPR045270">
    <property type="entry name" value="STKc_AGC"/>
</dbReference>
<sequence>MDLIKKVVRRLFYPKKKPSVPTVVIGAVTVTLTRTVCSQEVHIEFRGHAATLSAQNPRTFFDVFEHGTLYIRVGRKREKIKTATMAASEALACGGAAFTLEFSARKKKLGLEDFQFLRLIGKGTFGKVILVKHIRTERLYACKIIKKTVSHDSIEKMVNEKNILSQIHSPFLIHLLASFQTEDKVFLILPYIEGGELFHHLEEHKAFSEDVARFYFCELLLAVAYLHQNKIIYRDIKPENVLLDKTGHIVLCDFGMSTQSALATTYCGTPEYIAPEIIRNEAYDESVDYYTLGVLLYEMVCGSPPFFLLEGEDAGDLENRILFSAIEYPQALSAEIKSLLALLMHRVPARRPRPEQIKKHAFFGGIDWDRVQRREYLPEILPPAPELKEGAIPTDSMDTPYDTYQGILPGFTYCQEDWDANDPE</sequence>
<dbReference type="STRING" id="1805483.A0A177EIT8"/>
<name>A0A177EIT8_9MICR</name>
<evidence type="ECO:0000256" key="4">
    <source>
        <dbReference type="ARBA" id="ARBA00022741"/>
    </source>
</evidence>
<dbReference type="PANTHER" id="PTHR24351">
    <property type="entry name" value="RIBOSOMAL PROTEIN S6 KINASE"/>
    <property type="match status" value="1"/>
</dbReference>
<dbReference type="SUPFAM" id="SSF56112">
    <property type="entry name" value="Protein kinase-like (PK-like)"/>
    <property type="match status" value="1"/>
</dbReference>
<dbReference type="Gene3D" id="1.10.510.10">
    <property type="entry name" value="Transferase(Phosphotransferase) domain 1"/>
    <property type="match status" value="1"/>
</dbReference>
<dbReference type="PROSITE" id="PS50011">
    <property type="entry name" value="PROTEIN_KINASE_DOM"/>
    <property type="match status" value="1"/>
</dbReference>
<dbReference type="PROSITE" id="PS00107">
    <property type="entry name" value="PROTEIN_KINASE_ATP"/>
    <property type="match status" value="1"/>
</dbReference>
<evidence type="ECO:0000256" key="2">
    <source>
        <dbReference type="ARBA" id="ARBA00022553"/>
    </source>
</evidence>
<dbReference type="CDD" id="cd05123">
    <property type="entry name" value="STKc_AGC"/>
    <property type="match status" value="1"/>
</dbReference>
<dbReference type="GO" id="GO:0004674">
    <property type="term" value="F:protein serine/threonine kinase activity"/>
    <property type="evidence" value="ECO:0007669"/>
    <property type="project" value="UniProtKB-KW"/>
</dbReference>
<keyword evidence="6 7" id="KW-0067">ATP-binding</keyword>
<keyword evidence="2" id="KW-0597">Phosphoprotein</keyword>
<evidence type="ECO:0000256" key="1">
    <source>
        <dbReference type="ARBA" id="ARBA00022527"/>
    </source>
</evidence>
<keyword evidence="1 8" id="KW-0723">Serine/threonine-protein kinase</keyword>
<feature type="binding site" evidence="7">
    <location>
        <position position="147"/>
    </location>
    <ligand>
        <name>ATP</name>
        <dbReference type="ChEBI" id="CHEBI:30616"/>
    </ligand>
</feature>
<keyword evidence="5 10" id="KW-0418">Kinase</keyword>
<dbReference type="Pfam" id="PF00069">
    <property type="entry name" value="Pkinase"/>
    <property type="match status" value="1"/>
</dbReference>
<dbReference type="Proteomes" id="UP000185944">
    <property type="component" value="Unassembled WGS sequence"/>
</dbReference>
<dbReference type="InterPro" id="IPR000719">
    <property type="entry name" value="Prot_kinase_dom"/>
</dbReference>
<dbReference type="RefSeq" id="XP_067545484.1">
    <property type="nucleotide sequence ID" value="XM_067687776.1"/>
</dbReference>
<dbReference type="PROSITE" id="PS00108">
    <property type="entry name" value="PROTEIN_KINASE_ST"/>
    <property type="match status" value="1"/>
</dbReference>
<gene>
    <name evidence="10" type="ORF">NEDG_00358</name>
</gene>
<dbReference type="InterPro" id="IPR008271">
    <property type="entry name" value="Ser/Thr_kinase_AS"/>
</dbReference>
<comment type="similarity">
    <text evidence="8">Belongs to the protein kinase superfamily.</text>
</comment>
<evidence type="ECO:0000256" key="3">
    <source>
        <dbReference type="ARBA" id="ARBA00022679"/>
    </source>
</evidence>
<evidence type="ECO:0000256" key="8">
    <source>
        <dbReference type="RuleBase" id="RU000304"/>
    </source>
</evidence>
<dbReference type="InterPro" id="IPR017441">
    <property type="entry name" value="Protein_kinase_ATP_BS"/>
</dbReference>
<reference evidence="10 11" key="1">
    <citation type="submission" date="2016-02" db="EMBL/GenBank/DDBJ databases">
        <title>Discovery of a natural microsporidian pathogen with a broad tissue tropism in Caenorhabditis elegans.</title>
        <authorList>
            <person name="Luallen R.J."/>
            <person name="Reinke A.W."/>
            <person name="Tong L."/>
            <person name="Botts M.R."/>
            <person name="Felix M.-A."/>
            <person name="Troemel E.R."/>
        </authorList>
    </citation>
    <scope>NUCLEOTIDE SEQUENCE [LARGE SCALE GENOMIC DNA]</scope>
    <source>
        <strain evidence="10 11">JUm2807</strain>
    </source>
</reference>
<dbReference type="GeneID" id="93646708"/>
<dbReference type="OrthoDB" id="63267at2759"/>
<dbReference type="EMBL" id="LTDL01000014">
    <property type="protein sequence ID" value="OAG31883.1"/>
    <property type="molecule type" value="Genomic_DNA"/>
</dbReference>
<evidence type="ECO:0000313" key="10">
    <source>
        <dbReference type="EMBL" id="OAG31883.1"/>
    </source>
</evidence>
<evidence type="ECO:0000256" key="5">
    <source>
        <dbReference type="ARBA" id="ARBA00022777"/>
    </source>
</evidence>
<keyword evidence="11" id="KW-1185">Reference proteome</keyword>
<keyword evidence="3" id="KW-0808">Transferase</keyword>
<dbReference type="FunFam" id="3.30.200.20:FF:000042">
    <property type="entry name" value="Aurora kinase A"/>
    <property type="match status" value="1"/>
</dbReference>
<dbReference type="GO" id="GO:0005524">
    <property type="term" value="F:ATP binding"/>
    <property type="evidence" value="ECO:0007669"/>
    <property type="project" value="UniProtKB-UniRule"/>
</dbReference>
<dbReference type="InterPro" id="IPR011009">
    <property type="entry name" value="Kinase-like_dom_sf"/>
</dbReference>
<dbReference type="Gene3D" id="3.30.200.20">
    <property type="entry name" value="Phosphorylase Kinase, domain 1"/>
    <property type="match status" value="1"/>
</dbReference>
<dbReference type="SMART" id="SM00220">
    <property type="entry name" value="S_TKc"/>
    <property type="match status" value="1"/>
</dbReference>
<evidence type="ECO:0000313" key="11">
    <source>
        <dbReference type="Proteomes" id="UP000185944"/>
    </source>
</evidence>
<evidence type="ECO:0000259" key="9">
    <source>
        <dbReference type="PROSITE" id="PS50011"/>
    </source>
</evidence>
<dbReference type="FunFam" id="1.10.510.10:FF:000048">
    <property type="entry name" value="Protein kinase C"/>
    <property type="match status" value="1"/>
</dbReference>
<evidence type="ECO:0000256" key="6">
    <source>
        <dbReference type="ARBA" id="ARBA00022840"/>
    </source>
</evidence>
<proteinExistence type="inferred from homology"/>